<evidence type="ECO:0000313" key="2">
    <source>
        <dbReference type="EMBL" id="PAV30961.1"/>
    </source>
</evidence>
<dbReference type="InterPro" id="IPR032710">
    <property type="entry name" value="NTF2-like_dom_sf"/>
</dbReference>
<dbReference type="OrthoDB" id="6692273at2"/>
<dbReference type="Proteomes" id="UP000218887">
    <property type="component" value="Unassembled WGS sequence"/>
</dbReference>
<dbReference type="AlphaFoldDB" id="A0A2A2IG42"/>
<dbReference type="Gene3D" id="3.10.450.50">
    <property type="match status" value="1"/>
</dbReference>
<dbReference type="SUPFAM" id="SSF54427">
    <property type="entry name" value="NTF2-like"/>
    <property type="match status" value="1"/>
</dbReference>
<dbReference type="EMBL" id="NPOA01000002">
    <property type="protein sequence ID" value="PAV30961.1"/>
    <property type="molecule type" value="Genomic_DNA"/>
</dbReference>
<comment type="caution">
    <text evidence="2">The sequence shown here is derived from an EMBL/GenBank/DDBJ whole genome shotgun (WGS) entry which is preliminary data.</text>
</comment>
<keyword evidence="3" id="KW-1185">Reference proteome</keyword>
<evidence type="ECO:0000259" key="1">
    <source>
        <dbReference type="Pfam" id="PF12680"/>
    </source>
</evidence>
<gene>
    <name evidence="2" type="ORF">CIL05_04400</name>
</gene>
<dbReference type="InterPro" id="IPR037401">
    <property type="entry name" value="SnoaL-like"/>
</dbReference>
<sequence length="136" mass="15537">MINNKIKSGELKVICTEDCGNAPKKQQLKDFNIAFAKNDLEFLMEYVTDDIIWNIVGEKQIKGKENFEEELRKMNTDIAEELQMTNIITHGKTGAVNGVLRFDKKKNYSFCDVYTFSSAGKKAKIKEITSYVIEVV</sequence>
<evidence type="ECO:0000313" key="3">
    <source>
        <dbReference type="Proteomes" id="UP000218887"/>
    </source>
</evidence>
<organism evidence="2 3">
    <name type="scientific">Virgibacillus profundi</name>
    <dbReference type="NCBI Taxonomy" id="2024555"/>
    <lineage>
        <taxon>Bacteria</taxon>
        <taxon>Bacillati</taxon>
        <taxon>Bacillota</taxon>
        <taxon>Bacilli</taxon>
        <taxon>Bacillales</taxon>
        <taxon>Bacillaceae</taxon>
        <taxon>Virgibacillus</taxon>
    </lineage>
</organism>
<dbReference type="RefSeq" id="WP_095654292.1">
    <property type="nucleotide sequence ID" value="NZ_NPOA01000002.1"/>
</dbReference>
<name>A0A2A2IG42_9BACI</name>
<reference evidence="2 3" key="1">
    <citation type="submission" date="2017-08" db="EMBL/GenBank/DDBJ databases">
        <title>Virgibacillus indicus sp. nov. and Virgibacillus profoundi sp. nov, two moderately halophilic bacteria isolated from marine sediment by using the Microfluidic Streak Plate.</title>
        <authorList>
            <person name="Xu B."/>
            <person name="Hu B."/>
            <person name="Wang J."/>
            <person name="Zhu Y."/>
            <person name="Huang L."/>
            <person name="Du W."/>
            <person name="Huang Y."/>
        </authorList>
    </citation>
    <scope>NUCLEOTIDE SEQUENCE [LARGE SCALE GENOMIC DNA]</scope>
    <source>
        <strain evidence="2 3">IO3-P3-H5</strain>
    </source>
</reference>
<accession>A0A2A2IG42</accession>
<protein>
    <recommendedName>
        <fullName evidence="1">SnoaL-like domain-containing protein</fullName>
    </recommendedName>
</protein>
<proteinExistence type="predicted"/>
<dbReference type="Pfam" id="PF12680">
    <property type="entry name" value="SnoaL_2"/>
    <property type="match status" value="1"/>
</dbReference>
<feature type="domain" description="SnoaL-like" evidence="1">
    <location>
        <begin position="31"/>
        <end position="121"/>
    </location>
</feature>